<gene>
    <name evidence="2" type="ORF">C8N47_10999</name>
</gene>
<dbReference type="EMBL" id="QAAD01000009">
    <property type="protein sequence ID" value="PTN08363.1"/>
    <property type="molecule type" value="Genomic_DNA"/>
</dbReference>
<dbReference type="InterPro" id="IPR002686">
    <property type="entry name" value="Transposase_17"/>
</dbReference>
<comment type="caution">
    <text evidence="2">The sequence shown here is derived from an EMBL/GenBank/DDBJ whole genome shotgun (WGS) entry which is preliminary data.</text>
</comment>
<dbReference type="GO" id="GO:0006313">
    <property type="term" value="P:DNA transposition"/>
    <property type="evidence" value="ECO:0007669"/>
    <property type="project" value="InterPro"/>
</dbReference>
<reference evidence="2 3" key="1">
    <citation type="submission" date="2018-04" db="EMBL/GenBank/DDBJ databases">
        <title>Genomic Encyclopedia of Archaeal and Bacterial Type Strains, Phase II (KMG-II): from individual species to whole genera.</title>
        <authorList>
            <person name="Goeker M."/>
        </authorList>
    </citation>
    <scope>NUCLEOTIDE SEQUENCE [LARGE SCALE GENOMIC DNA]</scope>
    <source>
        <strain evidence="2 3">DSM 28823</strain>
    </source>
</reference>
<feature type="domain" description="Transposase IS200-like" evidence="1">
    <location>
        <begin position="4"/>
        <end position="130"/>
    </location>
</feature>
<evidence type="ECO:0000259" key="1">
    <source>
        <dbReference type="SMART" id="SM01321"/>
    </source>
</evidence>
<evidence type="ECO:0000313" key="3">
    <source>
        <dbReference type="Proteomes" id="UP000243525"/>
    </source>
</evidence>
<keyword evidence="3" id="KW-1185">Reference proteome</keyword>
<dbReference type="InterPro" id="IPR036515">
    <property type="entry name" value="Transposase_17_sf"/>
</dbReference>
<dbReference type="GO" id="GO:0004803">
    <property type="term" value="F:transposase activity"/>
    <property type="evidence" value="ECO:0007669"/>
    <property type="project" value="InterPro"/>
</dbReference>
<dbReference type="PANTHER" id="PTHR34322">
    <property type="entry name" value="TRANSPOSASE, Y1_TNP DOMAIN-CONTAINING"/>
    <property type="match status" value="1"/>
</dbReference>
<dbReference type="Gene3D" id="3.30.70.1290">
    <property type="entry name" value="Transposase IS200-like"/>
    <property type="match status" value="1"/>
</dbReference>
<dbReference type="AlphaFoldDB" id="A0A2T5C155"/>
<evidence type="ECO:0000313" key="2">
    <source>
        <dbReference type="EMBL" id="PTN08363.1"/>
    </source>
</evidence>
<dbReference type="Proteomes" id="UP000243525">
    <property type="component" value="Unassembled WGS sequence"/>
</dbReference>
<organism evidence="2 3">
    <name type="scientific">Mangrovibacterium marinum</name>
    <dbReference type="NCBI Taxonomy" id="1639118"/>
    <lineage>
        <taxon>Bacteria</taxon>
        <taxon>Pseudomonadati</taxon>
        <taxon>Bacteroidota</taxon>
        <taxon>Bacteroidia</taxon>
        <taxon>Marinilabiliales</taxon>
        <taxon>Prolixibacteraceae</taxon>
        <taxon>Mangrovibacterium</taxon>
    </lineage>
</organism>
<dbReference type="SMART" id="SM01321">
    <property type="entry name" value="Y1_Tnp"/>
    <property type="match status" value="1"/>
</dbReference>
<dbReference type="GO" id="GO:0003677">
    <property type="term" value="F:DNA binding"/>
    <property type="evidence" value="ECO:0007669"/>
    <property type="project" value="InterPro"/>
</dbReference>
<dbReference type="OrthoDB" id="9788881at2"/>
<proteinExistence type="predicted"/>
<dbReference type="RefSeq" id="WP_107822507.1">
    <property type="nucleotide sequence ID" value="NZ_OY782574.1"/>
</dbReference>
<sequence length="206" mass="24202">MNFERNHIYHIYNRGNNSQPIFFSRGNYLFFLKKIHDYLQPYTDVLAWCLMPTHFHLMVYVNTSEMTQASMDRMARSENFPTTRTLNQSIGIMLRSYTRAIQIQEGMTGSLFQKQTKAMCISQINEFSRNWYNTATGTQFNLTFPEKEYPQICFNYIHGNPTKDGLVEQETFWEISSARDYAELRDGKLINKKRATELGLIYGGLH</sequence>
<accession>A0A2T5C155</accession>
<protein>
    <submittedName>
        <fullName evidence="2">Putative transposase</fullName>
    </submittedName>
</protein>
<name>A0A2T5C155_9BACT</name>
<dbReference type="PANTHER" id="PTHR34322:SF2">
    <property type="entry name" value="TRANSPOSASE IS200-LIKE DOMAIN-CONTAINING PROTEIN"/>
    <property type="match status" value="1"/>
</dbReference>
<dbReference type="SUPFAM" id="SSF143422">
    <property type="entry name" value="Transposase IS200-like"/>
    <property type="match status" value="1"/>
</dbReference>